<keyword evidence="1" id="KW-0509">mRNA transport</keyword>
<dbReference type="GO" id="GO:0017056">
    <property type="term" value="F:structural constituent of nuclear pore"/>
    <property type="evidence" value="ECO:0007669"/>
    <property type="project" value="UniProtKB-UniRule"/>
</dbReference>
<dbReference type="GO" id="GO:0031965">
    <property type="term" value="C:nuclear membrane"/>
    <property type="evidence" value="ECO:0007669"/>
    <property type="project" value="UniProtKB-SubCell"/>
</dbReference>
<dbReference type="GeneID" id="112462796"/>
<keyword evidence="1" id="KW-0653">Protein transport</keyword>
<evidence type="ECO:0000256" key="1">
    <source>
        <dbReference type="RuleBase" id="RU365072"/>
    </source>
</evidence>
<evidence type="ECO:0000313" key="2">
    <source>
        <dbReference type="Proteomes" id="UP000504618"/>
    </source>
</evidence>
<keyword evidence="1" id="KW-0813">Transport</keyword>
<keyword evidence="1" id="KW-0811">Translocation</keyword>
<protein>
    <recommendedName>
        <fullName evidence="1">Nuclear pore complex protein</fullName>
    </recommendedName>
</protein>
<sequence>MEIYDAAYEAAGSSIHSVMSEMNEHNSYIQLADILASEQHELYKVFSKERLHEIFKKICEFSLVLRPKERSLGIFEIKYVDNVLLYKLFCYVYQVFFSIA</sequence>
<dbReference type="GO" id="GO:0015031">
    <property type="term" value="P:protein transport"/>
    <property type="evidence" value="ECO:0007669"/>
    <property type="project" value="UniProtKB-KW"/>
</dbReference>
<evidence type="ECO:0000313" key="3">
    <source>
        <dbReference type="RefSeq" id="XP_024884593.1"/>
    </source>
</evidence>
<keyword evidence="1" id="KW-0539">Nucleus</keyword>
<keyword evidence="2" id="KW-1185">Reference proteome</keyword>
<name>A0A6J1QRP9_9HYME</name>
<comment type="similarity">
    <text evidence="1">Belongs to the nucleoporin Nup84/Nup107 family.</text>
</comment>
<accession>A0A6J1QRP9</accession>
<reference evidence="3" key="1">
    <citation type="submission" date="2025-08" db="UniProtKB">
        <authorList>
            <consortium name="RefSeq"/>
        </authorList>
    </citation>
    <scope>IDENTIFICATION</scope>
    <source>
        <tissue evidence="3">Whole body</tissue>
    </source>
</reference>
<dbReference type="Gene3D" id="1.20.190.50">
    <property type="match status" value="1"/>
</dbReference>
<comment type="subcellular location">
    <subcellularLocation>
        <location evidence="1">Nucleus</location>
        <location evidence="1">Nuclear pore complex</location>
    </subcellularLocation>
    <subcellularLocation>
        <location evidence="1">Nucleus membrane</location>
    </subcellularLocation>
</comment>
<keyword evidence="1" id="KW-0906">Nuclear pore complex</keyword>
<comment type="subunit">
    <text evidence="1">Part of the nuclear pore complex (NPC).</text>
</comment>
<dbReference type="InterPro" id="IPR007252">
    <property type="entry name" value="Nup84/Nup107"/>
</dbReference>
<gene>
    <name evidence="3" type="primary">LOC112462796</name>
</gene>
<keyword evidence="1" id="KW-0472">Membrane</keyword>
<dbReference type="RefSeq" id="XP_024884593.1">
    <property type="nucleotide sequence ID" value="XM_025028825.1"/>
</dbReference>
<organism evidence="2 3">
    <name type="scientific">Temnothorax curvispinosus</name>
    <dbReference type="NCBI Taxonomy" id="300111"/>
    <lineage>
        <taxon>Eukaryota</taxon>
        <taxon>Metazoa</taxon>
        <taxon>Ecdysozoa</taxon>
        <taxon>Arthropoda</taxon>
        <taxon>Hexapoda</taxon>
        <taxon>Insecta</taxon>
        <taxon>Pterygota</taxon>
        <taxon>Neoptera</taxon>
        <taxon>Endopterygota</taxon>
        <taxon>Hymenoptera</taxon>
        <taxon>Apocrita</taxon>
        <taxon>Aculeata</taxon>
        <taxon>Formicoidea</taxon>
        <taxon>Formicidae</taxon>
        <taxon>Myrmicinae</taxon>
        <taxon>Temnothorax</taxon>
    </lineage>
</organism>
<comment type="function">
    <text evidence="1">Functions as a component of the nuclear pore complex (NPC).</text>
</comment>
<dbReference type="AlphaFoldDB" id="A0A6J1QRP9"/>
<dbReference type="Pfam" id="PF04121">
    <property type="entry name" value="Nup84_Nup100"/>
    <property type="match status" value="1"/>
</dbReference>
<dbReference type="GO" id="GO:0005643">
    <property type="term" value="C:nuclear pore"/>
    <property type="evidence" value="ECO:0007669"/>
    <property type="project" value="UniProtKB-SubCell"/>
</dbReference>
<proteinExistence type="inferred from homology"/>
<dbReference type="Proteomes" id="UP000504618">
    <property type="component" value="Unplaced"/>
</dbReference>